<evidence type="ECO:0000313" key="5">
    <source>
        <dbReference type="Proteomes" id="UP000256964"/>
    </source>
</evidence>
<comment type="similarity">
    <text evidence="2">Belongs to the NAD(P)-dependent epimerase/dehydratase family. Dihydroflavonol-4-reductase subfamily.</text>
</comment>
<dbReference type="InterPro" id="IPR001509">
    <property type="entry name" value="Epimerase_deHydtase"/>
</dbReference>
<dbReference type="PANTHER" id="PTHR10366">
    <property type="entry name" value="NAD DEPENDENT EPIMERASE/DEHYDRATASE"/>
    <property type="match status" value="1"/>
</dbReference>
<proteinExistence type="inferred from homology"/>
<dbReference type="InterPro" id="IPR036291">
    <property type="entry name" value="NAD(P)-bd_dom_sf"/>
</dbReference>
<dbReference type="OrthoDB" id="2735536at2759"/>
<dbReference type="AlphaFoldDB" id="A0A371D2C3"/>
<dbReference type="InterPro" id="IPR050425">
    <property type="entry name" value="NAD(P)_dehydrat-like"/>
</dbReference>
<feature type="domain" description="NAD-dependent epimerase/dehydratase" evidence="3">
    <location>
        <begin position="9"/>
        <end position="273"/>
    </location>
</feature>
<dbReference type="GO" id="GO:0016616">
    <property type="term" value="F:oxidoreductase activity, acting on the CH-OH group of donors, NAD or NADP as acceptor"/>
    <property type="evidence" value="ECO:0007669"/>
    <property type="project" value="TreeGrafter"/>
</dbReference>
<keyword evidence="1" id="KW-0560">Oxidoreductase</keyword>
<evidence type="ECO:0000259" key="3">
    <source>
        <dbReference type="Pfam" id="PF01370"/>
    </source>
</evidence>
<evidence type="ECO:0000256" key="1">
    <source>
        <dbReference type="ARBA" id="ARBA00023002"/>
    </source>
</evidence>
<evidence type="ECO:0000313" key="4">
    <source>
        <dbReference type="EMBL" id="RDX46675.1"/>
    </source>
</evidence>
<keyword evidence="5" id="KW-1185">Reference proteome</keyword>
<dbReference type="SUPFAM" id="SSF51735">
    <property type="entry name" value="NAD(P)-binding Rossmann-fold domains"/>
    <property type="match status" value="1"/>
</dbReference>
<dbReference type="Proteomes" id="UP000256964">
    <property type="component" value="Unassembled WGS sequence"/>
</dbReference>
<dbReference type="Gene3D" id="3.40.50.720">
    <property type="entry name" value="NAD(P)-binding Rossmann-like Domain"/>
    <property type="match status" value="1"/>
</dbReference>
<reference evidence="4 5" key="1">
    <citation type="journal article" date="2018" name="Biotechnol. Biofuels">
        <title>Integrative visual omics of the white-rot fungus Polyporus brumalis exposes the biotechnological potential of its oxidative enzymes for delignifying raw plant biomass.</title>
        <authorList>
            <person name="Miyauchi S."/>
            <person name="Rancon A."/>
            <person name="Drula E."/>
            <person name="Hage H."/>
            <person name="Chaduli D."/>
            <person name="Favel A."/>
            <person name="Grisel S."/>
            <person name="Henrissat B."/>
            <person name="Herpoel-Gimbert I."/>
            <person name="Ruiz-Duenas F.J."/>
            <person name="Chevret D."/>
            <person name="Hainaut M."/>
            <person name="Lin J."/>
            <person name="Wang M."/>
            <person name="Pangilinan J."/>
            <person name="Lipzen A."/>
            <person name="Lesage-Meessen L."/>
            <person name="Navarro D."/>
            <person name="Riley R."/>
            <person name="Grigoriev I.V."/>
            <person name="Zhou S."/>
            <person name="Raouche S."/>
            <person name="Rosso M.N."/>
        </authorList>
    </citation>
    <scope>NUCLEOTIDE SEQUENCE [LARGE SCALE GENOMIC DNA]</scope>
    <source>
        <strain evidence="4 5">BRFM 1820</strain>
    </source>
</reference>
<gene>
    <name evidence="4" type="ORF">OH76DRAFT_1457120</name>
</gene>
<dbReference type="EMBL" id="KZ857425">
    <property type="protein sequence ID" value="RDX46675.1"/>
    <property type="molecule type" value="Genomic_DNA"/>
</dbReference>
<sequence length="350" mass="37846">MPAITSGKVLVTGANGYVAAWVLKDLLENGFAVRGTVRSESKAAHLRSYFKAFGDKLEFVVVDDITKDGAFDEAAAEVDAVMHIASPVTATAADPEDVIGPAVRGTTSLLNSVLKHQATIKRVFIMSSTAAVFSPPLSGSQDKTAVLDEKDWNELSVQHVKGKGKEADGMHVYRASKVLAERAAWDVYEREKAHDGGLGWDLVTFCAPFVFGPVIHEVSSPEGLGGSQGLWYRNVVKGAAKGDALTKLGYEWVDVRDLARAHTLALVTPGAGGERFIIRGGRAVWQDFVNAARKYTSKVPAGDPDYNPDNASFPSTYNADKSVRILGIRYRSIEELTKDSLDDFTARGWL</sequence>
<protein>
    <submittedName>
        <fullName evidence="4">NAD(P)-binding protein</fullName>
    </submittedName>
</protein>
<accession>A0A371D2C3</accession>
<evidence type="ECO:0000256" key="2">
    <source>
        <dbReference type="ARBA" id="ARBA00023445"/>
    </source>
</evidence>
<organism evidence="4 5">
    <name type="scientific">Lentinus brumalis</name>
    <dbReference type="NCBI Taxonomy" id="2498619"/>
    <lineage>
        <taxon>Eukaryota</taxon>
        <taxon>Fungi</taxon>
        <taxon>Dikarya</taxon>
        <taxon>Basidiomycota</taxon>
        <taxon>Agaricomycotina</taxon>
        <taxon>Agaricomycetes</taxon>
        <taxon>Polyporales</taxon>
        <taxon>Polyporaceae</taxon>
        <taxon>Lentinus</taxon>
    </lineage>
</organism>
<dbReference type="PANTHER" id="PTHR10366:SF564">
    <property type="entry name" value="STEROL-4-ALPHA-CARBOXYLATE 3-DEHYDROGENASE, DECARBOXYLATING"/>
    <property type="match status" value="1"/>
</dbReference>
<name>A0A371D2C3_9APHY</name>
<dbReference type="STRING" id="139420.A0A371D2C3"/>
<dbReference type="Pfam" id="PF01370">
    <property type="entry name" value="Epimerase"/>
    <property type="match status" value="1"/>
</dbReference>